<keyword evidence="9" id="KW-1185">Reference proteome</keyword>
<dbReference type="GO" id="GO:0004252">
    <property type="term" value="F:serine-type endopeptidase activity"/>
    <property type="evidence" value="ECO:0007669"/>
    <property type="project" value="UniProtKB-EC"/>
</dbReference>
<evidence type="ECO:0000259" key="7">
    <source>
        <dbReference type="Pfam" id="PF00082"/>
    </source>
</evidence>
<name>A0A835ZHJ0_9STRA</name>
<comment type="caution">
    <text evidence="6">Lacks conserved residue(s) required for the propagation of feature annotation.</text>
</comment>
<dbReference type="SUPFAM" id="SSF52743">
    <property type="entry name" value="Subtilisin-like"/>
    <property type="match status" value="1"/>
</dbReference>
<gene>
    <name evidence="8" type="ORF">JKP88DRAFT_272474</name>
</gene>
<feature type="domain" description="Peptidase S8/S53" evidence="7">
    <location>
        <begin position="117"/>
        <end position="314"/>
    </location>
</feature>
<dbReference type="Proteomes" id="UP000664859">
    <property type="component" value="Unassembled WGS sequence"/>
</dbReference>
<reference evidence="8" key="1">
    <citation type="submission" date="2021-02" db="EMBL/GenBank/DDBJ databases">
        <title>First Annotated Genome of the Yellow-green Alga Tribonema minus.</title>
        <authorList>
            <person name="Mahan K.M."/>
        </authorList>
    </citation>
    <scope>NUCLEOTIDE SEQUENCE</scope>
    <source>
        <strain evidence="8">UTEX B ZZ1240</strain>
    </source>
</reference>
<dbReference type="AlphaFoldDB" id="A0A835ZHJ0"/>
<accession>A0A835ZHJ0</accession>
<dbReference type="EMBL" id="JAFCMP010000001">
    <property type="protein sequence ID" value="KAG5193168.1"/>
    <property type="molecule type" value="Genomic_DNA"/>
</dbReference>
<dbReference type="InterPro" id="IPR000209">
    <property type="entry name" value="Peptidase_S8/S53_dom"/>
</dbReference>
<dbReference type="Pfam" id="PF00082">
    <property type="entry name" value="Peptidase_S8"/>
    <property type="match status" value="1"/>
</dbReference>
<comment type="caution">
    <text evidence="8">The sequence shown here is derived from an EMBL/GenBank/DDBJ whole genome shotgun (WGS) entry which is preliminary data.</text>
</comment>
<dbReference type="PROSITE" id="PS51892">
    <property type="entry name" value="SUBTILASE"/>
    <property type="match status" value="1"/>
</dbReference>
<evidence type="ECO:0000256" key="3">
    <source>
        <dbReference type="ARBA" id="ARBA00022825"/>
    </source>
</evidence>
<protein>
    <recommendedName>
        <fullName evidence="5">subtilisin</fullName>
        <ecNumber evidence="5">3.4.21.62</ecNumber>
    </recommendedName>
</protein>
<evidence type="ECO:0000256" key="2">
    <source>
        <dbReference type="ARBA" id="ARBA00022801"/>
    </source>
</evidence>
<organism evidence="8 9">
    <name type="scientific">Tribonema minus</name>
    <dbReference type="NCBI Taxonomy" id="303371"/>
    <lineage>
        <taxon>Eukaryota</taxon>
        <taxon>Sar</taxon>
        <taxon>Stramenopiles</taxon>
        <taxon>Ochrophyta</taxon>
        <taxon>PX clade</taxon>
        <taxon>Xanthophyceae</taxon>
        <taxon>Tribonematales</taxon>
        <taxon>Tribonemataceae</taxon>
        <taxon>Tribonema</taxon>
    </lineage>
</organism>
<keyword evidence="3" id="KW-0720">Serine protease</keyword>
<dbReference type="InterPro" id="IPR015500">
    <property type="entry name" value="Peptidase_S8_subtilisin-rel"/>
</dbReference>
<dbReference type="Gene3D" id="3.40.50.200">
    <property type="entry name" value="Peptidase S8/S53 domain"/>
    <property type="match status" value="1"/>
</dbReference>
<dbReference type="GO" id="GO:0006508">
    <property type="term" value="P:proteolysis"/>
    <property type="evidence" value="ECO:0007669"/>
    <property type="project" value="UniProtKB-KW"/>
</dbReference>
<comment type="similarity">
    <text evidence="6">Belongs to the peptidase S8 family.</text>
</comment>
<dbReference type="InterPro" id="IPR036852">
    <property type="entry name" value="Peptidase_S8/S53_dom_sf"/>
</dbReference>
<evidence type="ECO:0000256" key="4">
    <source>
        <dbReference type="ARBA" id="ARBA00023529"/>
    </source>
</evidence>
<comment type="catalytic activity">
    <reaction evidence="4">
        <text>Hydrolysis of proteins with broad specificity for peptide bonds, and a preference for a large uncharged residue in P1. Hydrolyzes peptide amides.</text>
        <dbReference type="EC" id="3.4.21.62"/>
    </reaction>
</comment>
<evidence type="ECO:0000313" key="9">
    <source>
        <dbReference type="Proteomes" id="UP000664859"/>
    </source>
</evidence>
<dbReference type="EC" id="3.4.21.62" evidence="5"/>
<dbReference type="PRINTS" id="PR00723">
    <property type="entry name" value="SUBTILISIN"/>
</dbReference>
<keyword evidence="2" id="KW-0378">Hydrolase</keyword>
<evidence type="ECO:0000256" key="5">
    <source>
        <dbReference type="ARBA" id="ARBA00023619"/>
    </source>
</evidence>
<sequence length="326" mass="35085">MSRDTQALLHALAEQSSQSSYNLAQRVAFWRRRTSLALQRALTRVVIDNWNAVIAPDGDVSAYRCIALSQVPRPSPASAKPPAPPELSVVNEPDFRRLQWGRTAINADRAFNAGVKGGGKRPARVAIVDGGDSGHGDDWAVISAIKYAADNNVDILSLSLGDKKTTLIAAAGNSATNMDKDKPYFFWLLADLPHVVPVSATGSLKVANTRPDATCTVRVDASFTIKDFPCRRLDYVISACCSEKALFTKAQYGYKSRYAWVSGTGMAAPHVAGVAALIVAKRGKPTSPAQLLKYLKQCSDDLGTKGKDDLFGFGRINAGKAVDLKF</sequence>
<evidence type="ECO:0000256" key="6">
    <source>
        <dbReference type="PROSITE-ProRule" id="PRU01240"/>
    </source>
</evidence>
<evidence type="ECO:0000313" key="8">
    <source>
        <dbReference type="EMBL" id="KAG5193168.1"/>
    </source>
</evidence>
<keyword evidence="1" id="KW-0645">Protease</keyword>
<evidence type="ECO:0000256" key="1">
    <source>
        <dbReference type="ARBA" id="ARBA00022670"/>
    </source>
</evidence>
<proteinExistence type="inferred from homology"/>
<dbReference type="OrthoDB" id="43334at2759"/>